<gene>
    <name evidence="2" type="ORF">FRZ44_37000</name>
</gene>
<dbReference type="RefSeq" id="WP_151178557.1">
    <property type="nucleotide sequence ID" value="NZ_CP042906.1"/>
</dbReference>
<evidence type="ECO:0000256" key="1">
    <source>
        <dbReference type="SAM" id="MobiDB-lite"/>
    </source>
</evidence>
<name>A0A5J6MLT3_9PROT</name>
<dbReference type="EMBL" id="CP042906">
    <property type="protein sequence ID" value="QEX18394.1"/>
    <property type="molecule type" value="Genomic_DNA"/>
</dbReference>
<dbReference type="Proteomes" id="UP000326202">
    <property type="component" value="Chromosome"/>
</dbReference>
<feature type="region of interest" description="Disordered" evidence="1">
    <location>
        <begin position="29"/>
        <end position="61"/>
    </location>
</feature>
<protein>
    <submittedName>
        <fullName evidence="2">Uncharacterized protein</fullName>
    </submittedName>
</protein>
<feature type="compositionally biased region" description="Polar residues" evidence="1">
    <location>
        <begin position="45"/>
        <end position="54"/>
    </location>
</feature>
<reference evidence="2 3" key="1">
    <citation type="submission" date="2019-08" db="EMBL/GenBank/DDBJ databases">
        <title>Hyperibacter terrae gen. nov., sp. nov. and Hyperibacter viscosus sp. nov., two new members in the family Rhodospirillaceae isolated from the rhizosphere of Hypericum perforatum.</title>
        <authorList>
            <person name="Noviana Z."/>
        </authorList>
    </citation>
    <scope>NUCLEOTIDE SEQUENCE [LARGE SCALE GENOMIC DNA]</scope>
    <source>
        <strain evidence="2 3">R5913</strain>
    </source>
</reference>
<sequence length="61" mass="6281">MALTLKLVALGVIYALFFSPSQRPTIDAERVSETLIGPAPAGTGSAPSSVSLPTPSDEVRP</sequence>
<dbReference type="AlphaFoldDB" id="A0A5J6MLT3"/>
<accession>A0A5J6MLT3</accession>
<dbReference type="KEGG" id="htq:FRZ44_37000"/>
<evidence type="ECO:0000313" key="2">
    <source>
        <dbReference type="EMBL" id="QEX18394.1"/>
    </source>
</evidence>
<evidence type="ECO:0000313" key="3">
    <source>
        <dbReference type="Proteomes" id="UP000326202"/>
    </source>
</evidence>
<organism evidence="2 3">
    <name type="scientific">Hypericibacter terrae</name>
    <dbReference type="NCBI Taxonomy" id="2602015"/>
    <lineage>
        <taxon>Bacteria</taxon>
        <taxon>Pseudomonadati</taxon>
        <taxon>Pseudomonadota</taxon>
        <taxon>Alphaproteobacteria</taxon>
        <taxon>Rhodospirillales</taxon>
        <taxon>Dongiaceae</taxon>
        <taxon>Hypericibacter</taxon>
    </lineage>
</organism>
<proteinExistence type="predicted"/>
<keyword evidence="3" id="KW-1185">Reference proteome</keyword>